<dbReference type="RefSeq" id="XP_001329162.1">
    <property type="nucleotide sequence ID" value="XM_001329127.1"/>
</dbReference>
<dbReference type="STRING" id="5722.A2DRH6"/>
<dbReference type="VEuPathDB" id="TrichDB:TVAG_299540"/>
<dbReference type="EMBL" id="DS113236">
    <property type="protein sequence ID" value="EAY16939.1"/>
    <property type="molecule type" value="Genomic_DNA"/>
</dbReference>
<dbReference type="GO" id="GO:0005524">
    <property type="term" value="F:ATP binding"/>
    <property type="evidence" value="ECO:0007669"/>
    <property type="project" value="InterPro"/>
</dbReference>
<dbReference type="PANTHER" id="PTHR24348">
    <property type="entry name" value="SERINE/THREONINE-PROTEIN KINASE UNC-51-RELATED"/>
    <property type="match status" value="1"/>
</dbReference>
<dbReference type="GO" id="GO:0010506">
    <property type="term" value="P:regulation of autophagy"/>
    <property type="evidence" value="ECO:0007669"/>
    <property type="project" value="InterPro"/>
</dbReference>
<protein>
    <submittedName>
        <fullName evidence="2">CAMK family protein kinase</fullName>
    </submittedName>
</protein>
<dbReference type="SUPFAM" id="SSF56112">
    <property type="entry name" value="Protein kinase-like (PK-like)"/>
    <property type="match status" value="1"/>
</dbReference>
<dbReference type="InterPro" id="IPR008271">
    <property type="entry name" value="Ser/Thr_kinase_AS"/>
</dbReference>
<feature type="domain" description="Protein kinase" evidence="1">
    <location>
        <begin position="1"/>
        <end position="178"/>
    </location>
</feature>
<sequence length="231" mass="26637">MEYLPNSDLQTILERGVQFTIYEQVRIFKEIVLGLNYLHKRGISHRDIKPENILFDENYHPKIIDFGFSRENCSKLNTYCGTPFFVAPEVITSDQYDGTKADLWSLAVTMHIMNTGKFPWRYRSDVQLIKDMQFGRLEIHNEAKGLIGLIIGKLLTFDPADRPTTDDILNMFAEHEQIHQTKNELPHVALQGGSLPKIQTNNISLNSTSKKSRLFRSNIAFKHLHKSMDSL</sequence>
<dbReference type="GO" id="GO:0004674">
    <property type="term" value="F:protein serine/threonine kinase activity"/>
    <property type="evidence" value="ECO:0000318"/>
    <property type="project" value="GO_Central"/>
</dbReference>
<dbReference type="Proteomes" id="UP000001542">
    <property type="component" value="Unassembled WGS sequence"/>
</dbReference>
<dbReference type="PROSITE" id="PS50011">
    <property type="entry name" value="PROTEIN_KINASE_DOM"/>
    <property type="match status" value="1"/>
</dbReference>
<dbReference type="SMART" id="SM00220">
    <property type="entry name" value="S_TKc"/>
    <property type="match status" value="1"/>
</dbReference>
<name>A2DRH6_TRIV3</name>
<dbReference type="InterPro" id="IPR045269">
    <property type="entry name" value="Atg1-like"/>
</dbReference>
<keyword evidence="2" id="KW-0418">Kinase</keyword>
<evidence type="ECO:0000259" key="1">
    <source>
        <dbReference type="PROSITE" id="PS50011"/>
    </source>
</evidence>
<accession>A2DRH6</accession>
<dbReference type="eggNOG" id="KOG0583">
    <property type="taxonomic scope" value="Eukaryota"/>
</dbReference>
<dbReference type="KEGG" id="tva:4774942"/>
<dbReference type="AlphaFoldDB" id="A2DRH6"/>
<organism evidence="2 3">
    <name type="scientific">Trichomonas vaginalis (strain ATCC PRA-98 / G3)</name>
    <dbReference type="NCBI Taxonomy" id="412133"/>
    <lineage>
        <taxon>Eukaryota</taxon>
        <taxon>Metamonada</taxon>
        <taxon>Parabasalia</taxon>
        <taxon>Trichomonadida</taxon>
        <taxon>Trichomonadidae</taxon>
        <taxon>Trichomonas</taxon>
    </lineage>
</organism>
<dbReference type="InterPro" id="IPR000719">
    <property type="entry name" value="Prot_kinase_dom"/>
</dbReference>
<dbReference type="FunFam" id="1.10.510.10:FF:001542">
    <property type="entry name" value="CAMK family protein kinase"/>
    <property type="match status" value="1"/>
</dbReference>
<proteinExistence type="predicted"/>
<dbReference type="Pfam" id="PF00069">
    <property type="entry name" value="Pkinase"/>
    <property type="match status" value="1"/>
</dbReference>
<dbReference type="PROSITE" id="PS00108">
    <property type="entry name" value="PROTEIN_KINASE_ST"/>
    <property type="match status" value="1"/>
</dbReference>
<dbReference type="Gene3D" id="1.10.510.10">
    <property type="entry name" value="Transferase(Phosphotransferase) domain 1"/>
    <property type="match status" value="1"/>
</dbReference>
<keyword evidence="3" id="KW-1185">Reference proteome</keyword>
<gene>
    <name evidence="2" type="ORF">TVAG_280550</name>
</gene>
<reference evidence="2" key="2">
    <citation type="journal article" date="2007" name="Science">
        <title>Draft genome sequence of the sexually transmitted pathogen Trichomonas vaginalis.</title>
        <authorList>
            <person name="Carlton J.M."/>
            <person name="Hirt R.P."/>
            <person name="Silva J.C."/>
            <person name="Delcher A.L."/>
            <person name="Schatz M."/>
            <person name="Zhao Q."/>
            <person name="Wortman J.R."/>
            <person name="Bidwell S.L."/>
            <person name="Alsmark U.C.M."/>
            <person name="Besteiro S."/>
            <person name="Sicheritz-Ponten T."/>
            <person name="Noel C.J."/>
            <person name="Dacks J.B."/>
            <person name="Foster P.G."/>
            <person name="Simillion C."/>
            <person name="Van de Peer Y."/>
            <person name="Miranda-Saavedra D."/>
            <person name="Barton G.J."/>
            <person name="Westrop G.D."/>
            <person name="Mueller S."/>
            <person name="Dessi D."/>
            <person name="Fiori P.L."/>
            <person name="Ren Q."/>
            <person name="Paulsen I."/>
            <person name="Zhang H."/>
            <person name="Bastida-Corcuera F.D."/>
            <person name="Simoes-Barbosa A."/>
            <person name="Brown M.T."/>
            <person name="Hayes R.D."/>
            <person name="Mukherjee M."/>
            <person name="Okumura C.Y."/>
            <person name="Schneider R."/>
            <person name="Smith A.J."/>
            <person name="Vanacova S."/>
            <person name="Villalvazo M."/>
            <person name="Haas B.J."/>
            <person name="Pertea M."/>
            <person name="Feldblyum T.V."/>
            <person name="Utterback T.R."/>
            <person name="Shu C.L."/>
            <person name="Osoegawa K."/>
            <person name="de Jong P.J."/>
            <person name="Hrdy I."/>
            <person name="Horvathova L."/>
            <person name="Zubacova Z."/>
            <person name="Dolezal P."/>
            <person name="Malik S.B."/>
            <person name="Logsdon J.M. Jr."/>
            <person name="Henze K."/>
            <person name="Gupta A."/>
            <person name="Wang C.C."/>
            <person name="Dunne R.L."/>
            <person name="Upcroft J.A."/>
            <person name="Upcroft P."/>
            <person name="White O."/>
            <person name="Salzberg S.L."/>
            <person name="Tang P."/>
            <person name="Chiu C.-H."/>
            <person name="Lee Y.-S."/>
            <person name="Embley T.M."/>
            <person name="Coombs G.H."/>
            <person name="Mottram J.C."/>
            <person name="Tachezy J."/>
            <person name="Fraser-Liggett C.M."/>
            <person name="Johnson P.J."/>
        </authorList>
    </citation>
    <scope>NUCLEOTIDE SEQUENCE [LARGE SCALE GENOMIC DNA]</scope>
    <source>
        <strain evidence="2">G3</strain>
    </source>
</reference>
<evidence type="ECO:0000313" key="2">
    <source>
        <dbReference type="EMBL" id="EAY16939.1"/>
    </source>
</evidence>
<keyword evidence="2" id="KW-0808">Transferase</keyword>
<dbReference type="VEuPathDB" id="TrichDB:TVAGG3_0697440"/>
<evidence type="ECO:0000313" key="3">
    <source>
        <dbReference type="Proteomes" id="UP000001542"/>
    </source>
</evidence>
<dbReference type="OrthoDB" id="193931at2759"/>
<reference evidence="2" key="1">
    <citation type="submission" date="2006-10" db="EMBL/GenBank/DDBJ databases">
        <authorList>
            <person name="Amadeo P."/>
            <person name="Zhao Q."/>
            <person name="Wortman J."/>
            <person name="Fraser-Liggett C."/>
            <person name="Carlton J."/>
        </authorList>
    </citation>
    <scope>NUCLEOTIDE SEQUENCE</scope>
    <source>
        <strain evidence="2">G3</strain>
    </source>
</reference>
<dbReference type="InParanoid" id="A2DRH6"/>
<dbReference type="InterPro" id="IPR011009">
    <property type="entry name" value="Kinase-like_dom_sf"/>
</dbReference>